<dbReference type="PANTHER" id="PTHR43433:SF5">
    <property type="entry name" value="AB HYDROLASE-1 DOMAIN-CONTAINING PROTEIN"/>
    <property type="match status" value="1"/>
</dbReference>
<dbReference type="EMBL" id="JBHLUH010000060">
    <property type="protein sequence ID" value="MFC0531674.1"/>
    <property type="molecule type" value="Genomic_DNA"/>
</dbReference>
<keyword evidence="3" id="KW-1185">Reference proteome</keyword>
<dbReference type="GO" id="GO:0016787">
    <property type="term" value="F:hydrolase activity"/>
    <property type="evidence" value="ECO:0007669"/>
    <property type="project" value="UniProtKB-KW"/>
</dbReference>
<dbReference type="InterPro" id="IPR000073">
    <property type="entry name" value="AB_hydrolase_1"/>
</dbReference>
<dbReference type="InterPro" id="IPR029058">
    <property type="entry name" value="AB_hydrolase_fold"/>
</dbReference>
<reference evidence="2 3" key="1">
    <citation type="submission" date="2024-09" db="EMBL/GenBank/DDBJ databases">
        <authorList>
            <person name="Sun Q."/>
            <person name="Mori K."/>
        </authorList>
    </citation>
    <scope>NUCLEOTIDE SEQUENCE [LARGE SCALE GENOMIC DNA]</scope>
    <source>
        <strain evidence="2 3">TBRC 3947</strain>
    </source>
</reference>
<dbReference type="PANTHER" id="PTHR43433">
    <property type="entry name" value="HYDROLASE, ALPHA/BETA FOLD FAMILY PROTEIN"/>
    <property type="match status" value="1"/>
</dbReference>
<feature type="domain" description="AB hydrolase-1" evidence="1">
    <location>
        <begin position="22"/>
        <end position="263"/>
    </location>
</feature>
<evidence type="ECO:0000313" key="2">
    <source>
        <dbReference type="EMBL" id="MFC0531674.1"/>
    </source>
</evidence>
<keyword evidence="2" id="KW-0378">Hydrolase</keyword>
<dbReference type="RefSeq" id="WP_377256485.1">
    <property type="nucleotide sequence ID" value="NZ_JBHLUH010000060.1"/>
</dbReference>
<dbReference type="InterPro" id="IPR050471">
    <property type="entry name" value="AB_hydrolase"/>
</dbReference>
<dbReference type="SUPFAM" id="SSF53474">
    <property type="entry name" value="alpha/beta-Hydrolases"/>
    <property type="match status" value="1"/>
</dbReference>
<evidence type="ECO:0000259" key="1">
    <source>
        <dbReference type="Pfam" id="PF12697"/>
    </source>
</evidence>
<name>A0ABV6MAZ3_9ACTN</name>
<dbReference type="Pfam" id="PF12697">
    <property type="entry name" value="Abhydrolase_6"/>
    <property type="match status" value="1"/>
</dbReference>
<comment type="caution">
    <text evidence="2">The sequence shown here is derived from an EMBL/GenBank/DDBJ whole genome shotgun (WGS) entry which is preliminary data.</text>
</comment>
<dbReference type="Proteomes" id="UP001589867">
    <property type="component" value="Unassembled WGS sequence"/>
</dbReference>
<sequence length="271" mass="29534">MPLLSVNGIQLRYDVSGTGEPVVLVAGTATSGRVWYLHQVPSLTSAGYQTITFDNRDLAGAGPTAGPVLVEDLVADTVELIERLELGAVRLVGFSLGARVAQEVALTRPDLLRCAVLMGTRGRLDRWTRALGLAEQELADAGVALPASFAAAFRAMQYLSRRTRADDRQTRDWLEIFELAAEANGGQPEPRRHVRFEQLAEDRIVAYRDIKVPCLVIAFGDDLVTPPHLGREVAEAIPGGRYREIPDCGHYGYLERPSEVNAALLDFLANG</sequence>
<organism evidence="2 3">
    <name type="scientific">Phytohabitans kaempferiae</name>
    <dbReference type="NCBI Taxonomy" id="1620943"/>
    <lineage>
        <taxon>Bacteria</taxon>
        <taxon>Bacillati</taxon>
        <taxon>Actinomycetota</taxon>
        <taxon>Actinomycetes</taxon>
        <taxon>Micromonosporales</taxon>
        <taxon>Micromonosporaceae</taxon>
    </lineage>
</organism>
<gene>
    <name evidence="2" type="ORF">ACFFIA_28910</name>
</gene>
<evidence type="ECO:0000313" key="3">
    <source>
        <dbReference type="Proteomes" id="UP001589867"/>
    </source>
</evidence>
<proteinExistence type="predicted"/>
<protein>
    <submittedName>
        <fullName evidence="2">Alpha/beta fold hydrolase</fullName>
    </submittedName>
</protein>
<dbReference type="Gene3D" id="3.40.50.1820">
    <property type="entry name" value="alpha/beta hydrolase"/>
    <property type="match status" value="1"/>
</dbReference>
<accession>A0ABV6MAZ3</accession>